<dbReference type="GO" id="GO:0004805">
    <property type="term" value="F:trehalose-phosphatase activity"/>
    <property type="evidence" value="ECO:0007669"/>
    <property type="project" value="UniProtKB-EC"/>
</dbReference>
<evidence type="ECO:0000256" key="4">
    <source>
        <dbReference type="RuleBase" id="RU361117"/>
    </source>
</evidence>
<dbReference type="SUPFAM" id="SSF56784">
    <property type="entry name" value="HAD-like"/>
    <property type="match status" value="1"/>
</dbReference>
<dbReference type="InterPro" id="IPR036412">
    <property type="entry name" value="HAD-like_sf"/>
</dbReference>
<dbReference type="InterPro" id="IPR006379">
    <property type="entry name" value="HAD-SF_hydro_IIB"/>
</dbReference>
<dbReference type="RefSeq" id="WP_192961402.1">
    <property type="nucleotide sequence ID" value="NZ_QKOF01000003.1"/>
</dbReference>
<dbReference type="PANTHER" id="PTHR43768">
    <property type="entry name" value="TREHALOSE 6-PHOSPHATE PHOSPHATASE"/>
    <property type="match status" value="1"/>
</dbReference>
<reference evidence="5" key="1">
    <citation type="submission" date="2018-06" db="EMBL/GenBank/DDBJ databases">
        <title>Draft genome sequence of Methanothermobacter thermautotrophicus Strain WHS, a thermophilic, hydrogenotrophic methanogen isolated from Washburn Hot Springs in Yellowstone National Park, USA.</title>
        <authorList>
            <person name="Mckay L.J."/>
            <person name="Klingelsmith K."/>
            <person name="Inskeep W.P."/>
            <person name="Fields M.W."/>
        </authorList>
    </citation>
    <scope>NUCLEOTIDE SEQUENCE</scope>
    <source>
        <strain evidence="5">WHS</strain>
    </source>
</reference>
<protein>
    <recommendedName>
        <fullName evidence="4">Trehalose 6-phosphate phosphatase</fullName>
        <ecNumber evidence="4">3.1.3.12</ecNumber>
    </recommendedName>
</protein>
<evidence type="ECO:0000313" key="5">
    <source>
        <dbReference type="EMBL" id="MBE2899627.1"/>
    </source>
</evidence>
<dbReference type="Gene3D" id="3.40.50.1000">
    <property type="entry name" value="HAD superfamily/HAD-like"/>
    <property type="match status" value="1"/>
</dbReference>
<comment type="pathway">
    <text evidence="1 4">Glycan biosynthesis; trehalose biosynthesis.</text>
</comment>
<dbReference type="GO" id="GO:0005992">
    <property type="term" value="P:trehalose biosynthetic process"/>
    <property type="evidence" value="ECO:0007669"/>
    <property type="project" value="UniProtKB-UniPathway"/>
</dbReference>
<dbReference type="Gene3D" id="3.30.70.1020">
    <property type="entry name" value="Trehalose-6-phosphate phosphatase related protein, domain 2"/>
    <property type="match status" value="1"/>
</dbReference>
<comment type="caution">
    <text evidence="5">The sequence shown here is derived from an EMBL/GenBank/DDBJ whole genome shotgun (WGS) entry which is preliminary data.</text>
</comment>
<dbReference type="OrthoDB" id="70105at2157"/>
<dbReference type="AlphaFoldDB" id="A0A842YKZ2"/>
<dbReference type="GO" id="GO:0046872">
    <property type="term" value="F:metal ion binding"/>
    <property type="evidence" value="ECO:0007669"/>
    <property type="project" value="UniProtKB-KW"/>
</dbReference>
<comment type="catalytic activity">
    <reaction evidence="4">
        <text>alpha,alpha-trehalose 6-phosphate + H2O = alpha,alpha-trehalose + phosphate</text>
        <dbReference type="Rhea" id="RHEA:23420"/>
        <dbReference type="ChEBI" id="CHEBI:15377"/>
        <dbReference type="ChEBI" id="CHEBI:16551"/>
        <dbReference type="ChEBI" id="CHEBI:43474"/>
        <dbReference type="ChEBI" id="CHEBI:58429"/>
        <dbReference type="EC" id="3.1.3.12"/>
    </reaction>
</comment>
<dbReference type="Proteomes" id="UP000646659">
    <property type="component" value="Unassembled WGS sequence"/>
</dbReference>
<dbReference type="EC" id="3.1.3.12" evidence="4"/>
<keyword evidence="4" id="KW-0479">Metal-binding</keyword>
<dbReference type="InterPro" id="IPR044651">
    <property type="entry name" value="OTSB-like"/>
</dbReference>
<organism evidence="5 6">
    <name type="scientific">Methanothermobacter thermautotrophicus</name>
    <name type="common">Methanobacterium thermoformicicum</name>
    <dbReference type="NCBI Taxonomy" id="145262"/>
    <lineage>
        <taxon>Archaea</taxon>
        <taxon>Methanobacteriati</taxon>
        <taxon>Methanobacteriota</taxon>
        <taxon>Methanomada group</taxon>
        <taxon>Methanobacteria</taxon>
        <taxon>Methanobacteriales</taxon>
        <taxon>Methanobacteriaceae</taxon>
        <taxon>Methanothermobacter</taxon>
    </lineage>
</organism>
<dbReference type="InterPro" id="IPR023214">
    <property type="entry name" value="HAD_sf"/>
</dbReference>
<evidence type="ECO:0000256" key="2">
    <source>
        <dbReference type="ARBA" id="ARBA00008770"/>
    </source>
</evidence>
<comment type="function">
    <text evidence="4">Removes the phosphate from trehalose 6-phosphate to produce free trehalose.</text>
</comment>
<comment type="similarity">
    <text evidence="2 4">Belongs to the trehalose phosphatase family.</text>
</comment>
<sequence length="264" mass="30252">MPDYLFDFLDDLKFLKNADKTAIITDIDGTISEIAPTPEEAFVDDEMRDVLGKLASRYRLLAFISGRPVHDALQMVGVPGAIYVGNHGLEYIIDGNYQRFSEVEDYLPLIKKCALELRNRTHDENLIFEDKGICYSIHYRQCSDPMLSRERILRKLRDIPESKGLKVDEGRMLVELKPPLHYNKGFIVRKILEDSSVSSAVYLGDDTTDADAFRELRKLESERNMNNVPILVLSKEIPAEVKNSARFFVSGVSEVLKFFKWLLK</sequence>
<evidence type="ECO:0000313" key="6">
    <source>
        <dbReference type="Proteomes" id="UP000646659"/>
    </source>
</evidence>
<dbReference type="NCBIfam" id="TIGR01484">
    <property type="entry name" value="HAD-SF-IIB"/>
    <property type="match status" value="1"/>
</dbReference>
<dbReference type="UniPathway" id="UPA00299"/>
<evidence type="ECO:0000256" key="3">
    <source>
        <dbReference type="ARBA" id="ARBA00022801"/>
    </source>
</evidence>
<dbReference type="EMBL" id="QKOF01000003">
    <property type="protein sequence ID" value="MBE2899627.1"/>
    <property type="molecule type" value="Genomic_DNA"/>
</dbReference>
<dbReference type="InterPro" id="IPR003337">
    <property type="entry name" value="Trehalose_PPase"/>
</dbReference>
<dbReference type="PANTHER" id="PTHR43768:SF3">
    <property type="entry name" value="TREHALOSE 6-PHOSPHATE PHOSPHATASE"/>
    <property type="match status" value="1"/>
</dbReference>
<evidence type="ECO:0000256" key="1">
    <source>
        <dbReference type="ARBA" id="ARBA00005199"/>
    </source>
</evidence>
<name>A0A842YKZ2_METTF</name>
<dbReference type="NCBIfam" id="TIGR00685">
    <property type="entry name" value="T6PP"/>
    <property type="match status" value="1"/>
</dbReference>
<keyword evidence="3 4" id="KW-0378">Hydrolase</keyword>
<proteinExistence type="inferred from homology"/>
<dbReference type="Pfam" id="PF02358">
    <property type="entry name" value="Trehalose_PPase"/>
    <property type="match status" value="1"/>
</dbReference>
<keyword evidence="4" id="KW-0460">Magnesium</keyword>
<gene>
    <name evidence="5" type="primary">otsB</name>
    <name evidence="5" type="ORF">DNK57_02120</name>
</gene>
<accession>A0A842YKZ2</accession>
<comment type="cofactor">
    <cofactor evidence="4">
        <name>Mg(2+)</name>
        <dbReference type="ChEBI" id="CHEBI:18420"/>
    </cofactor>
</comment>